<evidence type="ECO:0000256" key="16">
    <source>
        <dbReference type="SAM" id="Phobius"/>
    </source>
</evidence>
<dbReference type="EMBL" id="WHWB01034043">
    <property type="protein sequence ID" value="KAJ7414546.1"/>
    <property type="molecule type" value="Genomic_DNA"/>
</dbReference>
<feature type="transmembrane region" description="Helical" evidence="16">
    <location>
        <begin position="565"/>
        <end position="586"/>
    </location>
</feature>
<keyword evidence="4 16" id="KW-0812">Transmembrane</keyword>
<dbReference type="InterPro" id="IPR001650">
    <property type="entry name" value="Helicase_C-like"/>
</dbReference>
<evidence type="ECO:0000256" key="11">
    <source>
        <dbReference type="ARBA" id="ARBA00023136"/>
    </source>
</evidence>
<evidence type="ECO:0000256" key="6">
    <source>
        <dbReference type="ARBA" id="ARBA00022801"/>
    </source>
</evidence>
<feature type="short sequence motif" description="Q motif" evidence="14">
    <location>
        <begin position="21"/>
        <end position="49"/>
    </location>
</feature>
<keyword evidence="8" id="KW-0067">ATP-binding</keyword>
<dbReference type="CDD" id="cd17954">
    <property type="entry name" value="DEADc_DDX47"/>
    <property type="match status" value="1"/>
</dbReference>
<evidence type="ECO:0000259" key="18">
    <source>
        <dbReference type="PROSITE" id="PS51194"/>
    </source>
</evidence>
<dbReference type="PANTHER" id="PTHR47959:SF20">
    <property type="entry name" value="RNA HELICASE"/>
    <property type="match status" value="1"/>
</dbReference>
<keyword evidence="11 16" id="KW-0472">Membrane</keyword>
<dbReference type="Pfam" id="PF00270">
    <property type="entry name" value="DEAD"/>
    <property type="match status" value="1"/>
</dbReference>
<keyword evidence="9" id="KW-0694">RNA-binding</keyword>
<accession>A0ABQ9D3V5</accession>
<feature type="region of interest" description="Disordered" evidence="15">
    <location>
        <begin position="411"/>
        <end position="431"/>
    </location>
</feature>
<dbReference type="InterPro" id="IPR017978">
    <property type="entry name" value="GPCR_3_C"/>
</dbReference>
<organism evidence="20 21">
    <name type="scientific">Willisornis vidua</name>
    <name type="common">Xingu scale-backed antbird</name>
    <dbReference type="NCBI Taxonomy" id="1566151"/>
    <lineage>
        <taxon>Eukaryota</taxon>
        <taxon>Metazoa</taxon>
        <taxon>Chordata</taxon>
        <taxon>Craniata</taxon>
        <taxon>Vertebrata</taxon>
        <taxon>Euteleostomi</taxon>
        <taxon>Archelosauria</taxon>
        <taxon>Archosauria</taxon>
        <taxon>Dinosauria</taxon>
        <taxon>Saurischia</taxon>
        <taxon>Theropoda</taxon>
        <taxon>Coelurosauria</taxon>
        <taxon>Aves</taxon>
        <taxon>Neognathae</taxon>
        <taxon>Neoaves</taxon>
        <taxon>Telluraves</taxon>
        <taxon>Australaves</taxon>
        <taxon>Passeriformes</taxon>
        <taxon>Thamnophilidae</taxon>
        <taxon>Willisornis</taxon>
    </lineage>
</organism>
<name>A0ABQ9D3V5_9PASS</name>
<comment type="subcellular location">
    <subcellularLocation>
        <location evidence="2">Membrane</location>
        <topology evidence="2">Multi-pass membrane protein</topology>
    </subcellularLocation>
    <subcellularLocation>
        <location evidence="1">Nucleus</location>
    </subcellularLocation>
</comment>
<dbReference type="CDD" id="cd18787">
    <property type="entry name" value="SF2_C_DEAD"/>
    <property type="match status" value="1"/>
</dbReference>
<dbReference type="PROSITE" id="PS51195">
    <property type="entry name" value="Q_MOTIF"/>
    <property type="match status" value="1"/>
</dbReference>
<evidence type="ECO:0000256" key="1">
    <source>
        <dbReference type="ARBA" id="ARBA00004123"/>
    </source>
</evidence>
<comment type="similarity">
    <text evidence="13">Belongs to the DEAD box helicase family. DDX47/RRP3 subfamily.</text>
</comment>
<reference evidence="20" key="1">
    <citation type="submission" date="2019-10" db="EMBL/GenBank/DDBJ databases">
        <authorList>
            <person name="Soares A.E.R."/>
            <person name="Aleixo A."/>
            <person name="Schneider P."/>
            <person name="Miyaki C.Y."/>
            <person name="Schneider M.P."/>
            <person name="Mello C."/>
            <person name="Vasconcelos A.T.R."/>
        </authorList>
    </citation>
    <scope>NUCLEOTIDE SEQUENCE</scope>
    <source>
        <tissue evidence="20">Muscle</tissue>
    </source>
</reference>
<dbReference type="PROSITE" id="PS00039">
    <property type="entry name" value="DEAD_ATP_HELICASE"/>
    <property type="match status" value="1"/>
</dbReference>
<feature type="transmembrane region" description="Helical" evidence="16">
    <location>
        <begin position="677"/>
        <end position="693"/>
    </location>
</feature>
<feature type="domain" description="Helicase ATP-binding" evidence="17">
    <location>
        <begin position="52"/>
        <end position="223"/>
    </location>
</feature>
<dbReference type="Pfam" id="PF00271">
    <property type="entry name" value="Helicase_C"/>
    <property type="match status" value="1"/>
</dbReference>
<evidence type="ECO:0000256" key="12">
    <source>
        <dbReference type="ARBA" id="ARBA00023242"/>
    </source>
</evidence>
<evidence type="ECO:0000256" key="15">
    <source>
        <dbReference type="SAM" id="MobiDB-lite"/>
    </source>
</evidence>
<gene>
    <name evidence="20" type="ORF">WISP_83479</name>
</gene>
<evidence type="ECO:0000313" key="20">
    <source>
        <dbReference type="EMBL" id="KAJ7414546.1"/>
    </source>
</evidence>
<dbReference type="InterPro" id="IPR000629">
    <property type="entry name" value="RNA-helicase_DEAD-box_CS"/>
</dbReference>
<feature type="transmembrane region" description="Helical" evidence="16">
    <location>
        <begin position="492"/>
        <end position="520"/>
    </location>
</feature>
<evidence type="ECO:0000259" key="19">
    <source>
        <dbReference type="PROSITE" id="PS51195"/>
    </source>
</evidence>
<dbReference type="Proteomes" id="UP001145742">
    <property type="component" value="Unassembled WGS sequence"/>
</dbReference>
<dbReference type="InterPro" id="IPR011545">
    <property type="entry name" value="DEAD/DEAH_box_helicase_dom"/>
</dbReference>
<dbReference type="SUPFAM" id="SSF52540">
    <property type="entry name" value="P-loop containing nucleoside triphosphate hydrolases"/>
    <property type="match status" value="1"/>
</dbReference>
<dbReference type="InterPro" id="IPR050079">
    <property type="entry name" value="DEAD_box_RNA_helicase"/>
</dbReference>
<keyword evidence="7" id="KW-0347">Helicase</keyword>
<evidence type="ECO:0000313" key="21">
    <source>
        <dbReference type="Proteomes" id="UP001145742"/>
    </source>
</evidence>
<sequence length="824" mass="92972">MAAGEEEGVAVETEAPVEEPRSFKDLGVTDVLCEACDQLGWKVPTKIQVEAIPVALQGRDVIGLAETGSGKTGAFALPILQALLETPQRLFALVLTPTRELAFQISEQFEALGSSIGVQSTVIVGGIDTMSQSLALAKKPHVIIATPGRLVDHLENTKGFNLRALKFLVMDEADRILNMDFETEVDKILKVIPRDRKTFLFSATMTKKVQKLQRAALKNPVKCAVSSKYQTVEKLQQYYIFIPSKFKDSYLVYILNELAGNSFMIFCSTCNNTQRTALLLRNLGFTAIPLHGQMSQNKRLGSLNKFKAKARSILLATDVASRGLDIPHVDVVINFDIPTHSKDYIHRVGRTARAGRSGKSITFVTQYDVELFQRIEHLIGKKLPAFPMQEEEVMMLTERVAEAQRIARMELREQGEKKRSRNDNDDDTEEAIGVRNKVAGLHYYPVNSHHLISFEETFHREIVQEGKRMTTSPPQGCGSIHADYYLLCDTEMAWGIVLESLAAAGILITIFLICSLFFLICKVQDNSKRHMISVYFFFLLGTLGIFGLTFAFIIKLNDRTRPTRFFLFGVIFALCFSCLLTHACNLSKLVRGRKPFSWRVLLLLIVSFALVQVVISIEYLVTMLVNQKENFLKMSREDTNKDFVMLLIYVLFLMALTFLVSMFTFCGSYKSWKRHGAHIFVTVLFSIAIWVVWITMLTKGNTVLNKEMWDDPVVAIALVSNGWIFLIMYIVPEICFLTAPLKLEDYPPENDFCQPKFIKQATGVDNRAYTQDEIVQGGRGDLSYSPYTSHFQMKAIEPQSDFSIPRPKARTSPYHDYTGGKSPM</sequence>
<evidence type="ECO:0000259" key="17">
    <source>
        <dbReference type="PROSITE" id="PS51192"/>
    </source>
</evidence>
<evidence type="ECO:0000256" key="13">
    <source>
        <dbReference type="ARBA" id="ARBA00024350"/>
    </source>
</evidence>
<feature type="transmembrane region" description="Helical" evidence="16">
    <location>
        <begin position="643"/>
        <end position="665"/>
    </location>
</feature>
<protein>
    <recommendedName>
        <fullName evidence="3">RNA helicase</fullName>
        <ecNumber evidence="3">3.6.4.13</ecNumber>
    </recommendedName>
</protein>
<keyword evidence="10 16" id="KW-1133">Transmembrane helix</keyword>
<dbReference type="InterPro" id="IPR044765">
    <property type="entry name" value="DDX47/Rrp3_DEADc"/>
</dbReference>
<dbReference type="SMART" id="SM00487">
    <property type="entry name" value="DEXDc"/>
    <property type="match status" value="1"/>
</dbReference>
<keyword evidence="12" id="KW-0539">Nucleus</keyword>
<evidence type="ECO:0000256" key="8">
    <source>
        <dbReference type="ARBA" id="ARBA00022840"/>
    </source>
</evidence>
<feature type="region of interest" description="Disordered" evidence="15">
    <location>
        <begin position="802"/>
        <end position="824"/>
    </location>
</feature>
<dbReference type="InterPro" id="IPR027417">
    <property type="entry name" value="P-loop_NTPase"/>
</dbReference>
<dbReference type="PANTHER" id="PTHR47959">
    <property type="entry name" value="ATP-DEPENDENT RNA HELICASE RHLE-RELATED"/>
    <property type="match status" value="1"/>
</dbReference>
<evidence type="ECO:0000256" key="2">
    <source>
        <dbReference type="ARBA" id="ARBA00004141"/>
    </source>
</evidence>
<dbReference type="SMART" id="SM00490">
    <property type="entry name" value="HELICc"/>
    <property type="match status" value="1"/>
</dbReference>
<evidence type="ECO:0000256" key="7">
    <source>
        <dbReference type="ARBA" id="ARBA00022806"/>
    </source>
</evidence>
<evidence type="ECO:0000256" key="10">
    <source>
        <dbReference type="ARBA" id="ARBA00022989"/>
    </source>
</evidence>
<evidence type="ECO:0000256" key="9">
    <source>
        <dbReference type="ARBA" id="ARBA00022884"/>
    </source>
</evidence>
<dbReference type="CDD" id="cd15279">
    <property type="entry name" value="7tmC_RAIG1_4_GPRC5A_D"/>
    <property type="match status" value="1"/>
</dbReference>
<dbReference type="PROSITE" id="PS51194">
    <property type="entry name" value="HELICASE_CTER"/>
    <property type="match status" value="1"/>
</dbReference>
<dbReference type="InterPro" id="IPR014001">
    <property type="entry name" value="Helicase_ATP-bd"/>
</dbReference>
<evidence type="ECO:0000256" key="4">
    <source>
        <dbReference type="ARBA" id="ARBA00022692"/>
    </source>
</evidence>
<evidence type="ECO:0000256" key="5">
    <source>
        <dbReference type="ARBA" id="ARBA00022741"/>
    </source>
</evidence>
<dbReference type="InterPro" id="IPR014014">
    <property type="entry name" value="RNA_helicase_DEAD_Q_motif"/>
</dbReference>
<evidence type="ECO:0000256" key="3">
    <source>
        <dbReference type="ARBA" id="ARBA00012552"/>
    </source>
</evidence>
<feature type="transmembrane region" description="Helical" evidence="16">
    <location>
        <begin position="713"/>
        <end position="732"/>
    </location>
</feature>
<dbReference type="Pfam" id="PF00003">
    <property type="entry name" value="7tm_3"/>
    <property type="match status" value="1"/>
</dbReference>
<comment type="caution">
    <text evidence="20">The sequence shown here is derived from an EMBL/GenBank/DDBJ whole genome shotgun (WGS) entry which is preliminary data.</text>
</comment>
<feature type="compositionally biased region" description="Basic and acidic residues" evidence="15">
    <location>
        <begin position="411"/>
        <end position="423"/>
    </location>
</feature>
<dbReference type="PROSITE" id="PS51192">
    <property type="entry name" value="HELICASE_ATP_BIND_1"/>
    <property type="match status" value="1"/>
</dbReference>
<keyword evidence="5" id="KW-0547">Nucleotide-binding</keyword>
<feature type="domain" description="Helicase C-terminal" evidence="18">
    <location>
        <begin position="234"/>
        <end position="394"/>
    </location>
</feature>
<feature type="transmembrane region" description="Helical" evidence="16">
    <location>
        <begin position="532"/>
        <end position="553"/>
    </location>
</feature>
<evidence type="ECO:0000256" key="14">
    <source>
        <dbReference type="PROSITE-ProRule" id="PRU00552"/>
    </source>
</evidence>
<feature type="transmembrane region" description="Helical" evidence="16">
    <location>
        <begin position="598"/>
        <end position="623"/>
    </location>
</feature>
<feature type="domain" description="DEAD-box RNA helicase Q" evidence="19">
    <location>
        <begin position="21"/>
        <end position="49"/>
    </location>
</feature>
<dbReference type="EC" id="3.6.4.13" evidence="3"/>
<keyword evidence="21" id="KW-1185">Reference proteome</keyword>
<proteinExistence type="inferred from homology"/>
<dbReference type="Gene3D" id="3.40.50.300">
    <property type="entry name" value="P-loop containing nucleotide triphosphate hydrolases"/>
    <property type="match status" value="2"/>
</dbReference>
<keyword evidence="6" id="KW-0378">Hydrolase</keyword>